<accession>A0ABD0VGE4</accession>
<dbReference type="EMBL" id="JANQDX010000006">
    <property type="protein sequence ID" value="KAL0923701.1"/>
    <property type="molecule type" value="Genomic_DNA"/>
</dbReference>
<dbReference type="AlphaFoldDB" id="A0ABD0VGE4"/>
<feature type="compositionally biased region" description="Basic and acidic residues" evidence="1">
    <location>
        <begin position="22"/>
        <end position="32"/>
    </location>
</feature>
<dbReference type="Proteomes" id="UP001552299">
    <property type="component" value="Unassembled WGS sequence"/>
</dbReference>
<reference evidence="2 3" key="1">
    <citation type="journal article" date="2024" name="Plant Biotechnol. J.">
        <title>Dendrobium thyrsiflorum genome and its molecular insights into genes involved in important horticultural traits.</title>
        <authorList>
            <person name="Chen B."/>
            <person name="Wang J.Y."/>
            <person name="Zheng P.J."/>
            <person name="Li K.L."/>
            <person name="Liang Y.M."/>
            <person name="Chen X.F."/>
            <person name="Zhang C."/>
            <person name="Zhao X."/>
            <person name="He X."/>
            <person name="Zhang G.Q."/>
            <person name="Liu Z.J."/>
            <person name="Xu Q."/>
        </authorList>
    </citation>
    <scope>NUCLEOTIDE SEQUENCE [LARGE SCALE GENOMIC DNA]</scope>
    <source>
        <strain evidence="2">GZMU011</strain>
    </source>
</reference>
<evidence type="ECO:0000256" key="1">
    <source>
        <dbReference type="SAM" id="MobiDB-lite"/>
    </source>
</evidence>
<name>A0ABD0VGE4_DENTH</name>
<organism evidence="2 3">
    <name type="scientific">Dendrobium thyrsiflorum</name>
    <name type="common">Pinecone-like raceme dendrobium</name>
    <name type="synonym">Orchid</name>
    <dbReference type="NCBI Taxonomy" id="117978"/>
    <lineage>
        <taxon>Eukaryota</taxon>
        <taxon>Viridiplantae</taxon>
        <taxon>Streptophyta</taxon>
        <taxon>Embryophyta</taxon>
        <taxon>Tracheophyta</taxon>
        <taxon>Spermatophyta</taxon>
        <taxon>Magnoliopsida</taxon>
        <taxon>Liliopsida</taxon>
        <taxon>Asparagales</taxon>
        <taxon>Orchidaceae</taxon>
        <taxon>Epidendroideae</taxon>
        <taxon>Malaxideae</taxon>
        <taxon>Dendrobiinae</taxon>
        <taxon>Dendrobium</taxon>
    </lineage>
</organism>
<evidence type="ECO:0000313" key="3">
    <source>
        <dbReference type="Proteomes" id="UP001552299"/>
    </source>
</evidence>
<protein>
    <submittedName>
        <fullName evidence="2">Uncharacterized protein</fullName>
    </submittedName>
</protein>
<evidence type="ECO:0000313" key="2">
    <source>
        <dbReference type="EMBL" id="KAL0923701.1"/>
    </source>
</evidence>
<gene>
    <name evidence="2" type="ORF">M5K25_007768</name>
</gene>
<keyword evidence="3" id="KW-1185">Reference proteome</keyword>
<comment type="caution">
    <text evidence="2">The sequence shown here is derived from an EMBL/GenBank/DDBJ whole genome shotgun (WGS) entry which is preliminary data.</text>
</comment>
<proteinExistence type="predicted"/>
<sequence length="67" mass="7866">MSPNQGPEALLEGSNHNLNYQTKEKGGEEEKGRRRRRREEKKERREETPPRPPPDFEVTSEFCPNSK</sequence>
<feature type="region of interest" description="Disordered" evidence="1">
    <location>
        <begin position="1"/>
        <end position="67"/>
    </location>
</feature>
<feature type="compositionally biased region" description="Basic and acidic residues" evidence="1">
    <location>
        <begin position="40"/>
        <end position="49"/>
    </location>
</feature>